<dbReference type="InterPro" id="IPR042111">
    <property type="entry name" value="Adenylosuccinate_synth_dom3"/>
</dbReference>
<reference evidence="1" key="1">
    <citation type="journal article" date="2014" name="Front. Microbiol.">
        <title>High frequency of phylogenetically diverse reductive dehalogenase-homologous genes in deep subseafloor sedimentary metagenomes.</title>
        <authorList>
            <person name="Kawai M."/>
            <person name="Futagami T."/>
            <person name="Toyoda A."/>
            <person name="Takaki Y."/>
            <person name="Nishi S."/>
            <person name="Hori S."/>
            <person name="Arai W."/>
            <person name="Tsubouchi T."/>
            <person name="Morono Y."/>
            <person name="Uchiyama I."/>
            <person name="Ito T."/>
            <person name="Fujiyama A."/>
            <person name="Inagaki F."/>
            <person name="Takami H."/>
        </authorList>
    </citation>
    <scope>NUCLEOTIDE SEQUENCE</scope>
    <source>
        <strain evidence="1">Expedition CK06-06</strain>
    </source>
</reference>
<gene>
    <name evidence="1" type="ORF">S06H3_37815</name>
</gene>
<dbReference type="SUPFAM" id="SSF52540">
    <property type="entry name" value="P-loop containing nucleoside triphosphate hydrolases"/>
    <property type="match status" value="1"/>
</dbReference>
<comment type="caution">
    <text evidence="1">The sequence shown here is derived from an EMBL/GenBank/DDBJ whole genome shotgun (WGS) entry which is preliminary data.</text>
</comment>
<dbReference type="Gene3D" id="3.90.170.10">
    <property type="entry name" value="Adenylosuccinate Synthetase, subunit A, domain 3"/>
    <property type="match status" value="1"/>
</dbReference>
<proteinExistence type="predicted"/>
<dbReference type="AlphaFoldDB" id="X1NI69"/>
<evidence type="ECO:0000313" key="1">
    <source>
        <dbReference type="EMBL" id="GAI26460.1"/>
    </source>
</evidence>
<accession>X1NI69</accession>
<sequence>EARQYVTRLEELISCPINLICVGPEREQTITVNPIL</sequence>
<name>X1NI69_9ZZZZ</name>
<protein>
    <recommendedName>
        <fullName evidence="2">Adenylosuccinate synthase</fullName>
    </recommendedName>
</protein>
<evidence type="ECO:0008006" key="2">
    <source>
        <dbReference type="Google" id="ProtNLM"/>
    </source>
</evidence>
<dbReference type="EMBL" id="BARV01023002">
    <property type="protein sequence ID" value="GAI26460.1"/>
    <property type="molecule type" value="Genomic_DNA"/>
</dbReference>
<organism evidence="1">
    <name type="scientific">marine sediment metagenome</name>
    <dbReference type="NCBI Taxonomy" id="412755"/>
    <lineage>
        <taxon>unclassified sequences</taxon>
        <taxon>metagenomes</taxon>
        <taxon>ecological metagenomes</taxon>
    </lineage>
</organism>
<feature type="non-terminal residue" evidence="1">
    <location>
        <position position="1"/>
    </location>
</feature>
<dbReference type="InterPro" id="IPR027417">
    <property type="entry name" value="P-loop_NTPase"/>
</dbReference>